<keyword evidence="4" id="KW-1185">Reference proteome</keyword>
<dbReference type="KEGG" id="goe:100901584"/>
<gene>
    <name evidence="5" type="primary">LOC100901584</name>
</gene>
<keyword evidence="1" id="KW-1133">Transmembrane helix</keyword>
<proteinExistence type="predicted"/>
<dbReference type="Pfam" id="PF20146">
    <property type="entry name" value="NRF"/>
    <property type="match status" value="1"/>
</dbReference>
<evidence type="ECO:0000313" key="5">
    <source>
        <dbReference type="RefSeq" id="XP_003742168.1"/>
    </source>
</evidence>
<organism evidence="4 5">
    <name type="scientific">Galendromus occidentalis</name>
    <name type="common">western predatory mite</name>
    <dbReference type="NCBI Taxonomy" id="34638"/>
    <lineage>
        <taxon>Eukaryota</taxon>
        <taxon>Metazoa</taxon>
        <taxon>Ecdysozoa</taxon>
        <taxon>Arthropoda</taxon>
        <taxon>Chelicerata</taxon>
        <taxon>Arachnida</taxon>
        <taxon>Acari</taxon>
        <taxon>Parasitiformes</taxon>
        <taxon>Mesostigmata</taxon>
        <taxon>Gamasina</taxon>
        <taxon>Phytoseioidea</taxon>
        <taxon>Phytoseiidae</taxon>
        <taxon>Typhlodrominae</taxon>
        <taxon>Galendromus</taxon>
    </lineage>
</organism>
<feature type="transmembrane region" description="Helical" evidence="1">
    <location>
        <begin position="639"/>
        <end position="662"/>
    </location>
</feature>
<feature type="transmembrane region" description="Helical" evidence="1">
    <location>
        <begin position="327"/>
        <end position="352"/>
    </location>
</feature>
<feature type="transmembrane region" description="Helical" evidence="1">
    <location>
        <begin position="286"/>
        <end position="307"/>
    </location>
</feature>
<keyword evidence="1" id="KW-0812">Transmembrane</keyword>
<dbReference type="RefSeq" id="XP_003742168.1">
    <property type="nucleotide sequence ID" value="XM_003742120.1"/>
</dbReference>
<evidence type="ECO:0000256" key="2">
    <source>
        <dbReference type="SAM" id="SignalP"/>
    </source>
</evidence>
<keyword evidence="1" id="KW-0472">Membrane</keyword>
<protein>
    <submittedName>
        <fullName evidence="5">Nose resistant to fluoxetine protein 6-like</fullName>
    </submittedName>
</protein>
<reference evidence="5" key="1">
    <citation type="submission" date="2025-08" db="UniProtKB">
        <authorList>
            <consortium name="RefSeq"/>
        </authorList>
    </citation>
    <scope>IDENTIFICATION</scope>
</reference>
<dbReference type="GeneID" id="100901584"/>
<feature type="transmembrane region" description="Helical" evidence="1">
    <location>
        <begin position="461"/>
        <end position="478"/>
    </location>
</feature>
<accession>A0AAJ6VXQ4</accession>
<sequence>MKLIIALILCLPLSVAAGVDSKENVTKQWLDIQSRLETTLAEHSKNVFRLIGPALMEMDIDPRCLGSINRLQGGIRNLEVQYYRLIDASGKLSSGIIHGTMADFGNFEECLDTVVRKDDGDFYFRGQYCLAEMRLPLPERPTTLLASGEGVIDPGSFRSGSLFEHFATESLALYWLSFRQGLCVPSTCSESDVNTIYGKFTETLMLNGTVFACQQREDSKSLSRAQWITICCLTLVSSMAAFVSLANLFCSTTDRPSPAILAPFQALAIEHTLGKLFSSEQRSRNLGFIHGLRICSLFWIIMSHSYAYLEMNSLANAVHVQKALRSWLFQPISNGWLVVDSFFCLSGFLVTYHMADTKASWSSIPLKYVLRYWRLVPLAIAVLSYQFLFEIFFEGPLMPLLNDPMTRDCAQNWWRILVADYDLRDESSCLPHFWYVGVDLKLFAIQVPLSMLIWKKPRMGIFFHGMAIGLPPIIPLGQDRPLAIEVARTVYFHWCTHLASYTIGSLAAFLAVSHNKSLGNRVSLPSRIMYWIFATFAGVAAVFSARFWILSKPGILWSVIYASLQRILWSANIGWIMFACEAGYANALNKLLSIRQWVPLSRISYAVYLCHAYVLYMNNRATHERKEASHYSILRDACAVLIFSSLLALFTTVFIEAPIIAIQKAMMRKLLPRRAPRKENHVLEPVKDIKVDVDRL</sequence>
<feature type="transmembrane region" description="Helical" evidence="1">
    <location>
        <begin position="372"/>
        <end position="393"/>
    </location>
</feature>
<dbReference type="GO" id="GO:0016747">
    <property type="term" value="F:acyltransferase activity, transferring groups other than amino-acyl groups"/>
    <property type="evidence" value="ECO:0007669"/>
    <property type="project" value="InterPro"/>
</dbReference>
<feature type="transmembrane region" description="Helical" evidence="1">
    <location>
        <begin position="227"/>
        <end position="250"/>
    </location>
</feature>
<keyword evidence="2" id="KW-0732">Signal</keyword>
<dbReference type="Pfam" id="PF01757">
    <property type="entry name" value="Acyl_transf_3"/>
    <property type="match status" value="1"/>
</dbReference>
<dbReference type="Proteomes" id="UP000694867">
    <property type="component" value="Unplaced"/>
</dbReference>
<feature type="domain" description="Nose resistant-to-fluoxetine protein N-terminal" evidence="3">
    <location>
        <begin position="61"/>
        <end position="215"/>
    </location>
</feature>
<dbReference type="AlphaFoldDB" id="A0AAJ6VXQ4"/>
<dbReference type="InterPro" id="IPR002656">
    <property type="entry name" value="Acyl_transf_3_dom"/>
</dbReference>
<dbReference type="PANTHER" id="PTHR11161">
    <property type="entry name" value="O-ACYLTRANSFERASE"/>
    <property type="match status" value="1"/>
</dbReference>
<feature type="transmembrane region" description="Helical" evidence="1">
    <location>
        <begin position="490"/>
        <end position="512"/>
    </location>
</feature>
<evidence type="ECO:0000313" key="4">
    <source>
        <dbReference type="Proteomes" id="UP000694867"/>
    </source>
</evidence>
<name>A0AAJ6VXQ4_9ACAR</name>
<feature type="signal peptide" evidence="2">
    <location>
        <begin position="1"/>
        <end position="18"/>
    </location>
</feature>
<feature type="transmembrane region" description="Helical" evidence="1">
    <location>
        <begin position="600"/>
        <end position="619"/>
    </location>
</feature>
<evidence type="ECO:0000259" key="3">
    <source>
        <dbReference type="SMART" id="SM00703"/>
    </source>
</evidence>
<feature type="chain" id="PRO_5042563259" evidence="2">
    <location>
        <begin position="19"/>
        <end position="696"/>
    </location>
</feature>
<dbReference type="SMART" id="SM00703">
    <property type="entry name" value="NRF"/>
    <property type="match status" value="1"/>
</dbReference>
<dbReference type="InterPro" id="IPR006621">
    <property type="entry name" value="Nose-resist-to-fluoxetine_N"/>
</dbReference>
<feature type="transmembrane region" description="Helical" evidence="1">
    <location>
        <begin position="528"/>
        <end position="549"/>
    </location>
</feature>
<evidence type="ECO:0000256" key="1">
    <source>
        <dbReference type="SAM" id="Phobius"/>
    </source>
</evidence>
<dbReference type="PANTHER" id="PTHR11161:SF0">
    <property type="entry name" value="O-ACYLTRANSFERASE LIKE PROTEIN"/>
    <property type="match status" value="1"/>
</dbReference>
<dbReference type="InterPro" id="IPR052728">
    <property type="entry name" value="O2_lipid_transport_reg"/>
</dbReference>